<dbReference type="Pfam" id="PF01545">
    <property type="entry name" value="Cation_efflux"/>
    <property type="match status" value="1"/>
</dbReference>
<dbReference type="InterPro" id="IPR036837">
    <property type="entry name" value="Cation_efflux_CTD_sf"/>
</dbReference>
<dbReference type="InterPro" id="IPR002524">
    <property type="entry name" value="Cation_efflux"/>
</dbReference>
<feature type="transmembrane region" description="Helical" evidence="7">
    <location>
        <begin position="12"/>
        <end position="34"/>
    </location>
</feature>
<dbReference type="PANTHER" id="PTHR43840:SF15">
    <property type="entry name" value="MITOCHONDRIAL METAL TRANSPORTER 1-RELATED"/>
    <property type="match status" value="1"/>
</dbReference>
<dbReference type="RefSeq" id="WP_284338432.1">
    <property type="nucleotide sequence ID" value="NZ_BSNS01000002.1"/>
</dbReference>
<dbReference type="SUPFAM" id="SSF161111">
    <property type="entry name" value="Cation efflux protein transmembrane domain-like"/>
    <property type="match status" value="1"/>
</dbReference>
<evidence type="ECO:0000259" key="8">
    <source>
        <dbReference type="Pfam" id="PF01545"/>
    </source>
</evidence>
<feature type="domain" description="Cation efflux protein cytoplasmic" evidence="9">
    <location>
        <begin position="212"/>
        <end position="289"/>
    </location>
</feature>
<dbReference type="Proteomes" id="UP001156691">
    <property type="component" value="Unassembled WGS sequence"/>
</dbReference>
<evidence type="ECO:0000256" key="2">
    <source>
        <dbReference type="ARBA" id="ARBA00008114"/>
    </source>
</evidence>
<dbReference type="Pfam" id="PF16916">
    <property type="entry name" value="ZT_dimer"/>
    <property type="match status" value="1"/>
</dbReference>
<evidence type="ECO:0000256" key="4">
    <source>
        <dbReference type="ARBA" id="ARBA00022692"/>
    </source>
</evidence>
<comment type="subcellular location">
    <subcellularLocation>
        <location evidence="1">Membrane</location>
        <topology evidence="1">Multi-pass membrane protein</topology>
    </subcellularLocation>
</comment>
<dbReference type="InterPro" id="IPR027469">
    <property type="entry name" value="Cation_efflux_TMD_sf"/>
</dbReference>
<dbReference type="EMBL" id="BSNS01000002">
    <property type="protein sequence ID" value="GLQ52968.1"/>
    <property type="molecule type" value="Genomic_DNA"/>
</dbReference>
<evidence type="ECO:0000256" key="3">
    <source>
        <dbReference type="ARBA" id="ARBA00022448"/>
    </source>
</evidence>
<dbReference type="Gene3D" id="1.20.1510.10">
    <property type="entry name" value="Cation efflux protein transmembrane domain"/>
    <property type="match status" value="1"/>
</dbReference>
<comment type="similarity">
    <text evidence="2">Belongs to the cation diffusion facilitator (CDF) transporter (TC 2.A.4) family.</text>
</comment>
<sequence>MADISTRRTIAISATSLVVALIVLGLKGLAWQITGSIALYSDALESIVNVVTALIALAAVVLAAKPADAALPYGYHKAEYFSAVILGVMIIIAALLIFREAWLGYLEPALPQAPVEGLTVSMVATAINAVWAYVLIRHGRQAMSPALEADGKHLFTDVLSTLGVVAGLVLVYLTGWAVFDAVLAGLVALNILWSGWTVIRDSVGGLMDVAVPTDTQQVIREVISSNAEGAIEAHDIRTRQAGRMTFIDFHLVVPGTMSVSDAHTICDGIEAKLREAVEPAQITIHVEPEEKAKHSGIVVV</sequence>
<keyword evidence="4 7" id="KW-0812">Transmembrane</keyword>
<feature type="domain" description="Cation efflux protein transmembrane" evidence="8">
    <location>
        <begin position="15"/>
        <end position="207"/>
    </location>
</feature>
<comment type="caution">
    <text evidence="10">The sequence shown here is derived from an EMBL/GenBank/DDBJ whole genome shotgun (WGS) entry which is preliminary data.</text>
</comment>
<dbReference type="PANTHER" id="PTHR43840">
    <property type="entry name" value="MITOCHONDRIAL METAL TRANSPORTER 1-RELATED"/>
    <property type="match status" value="1"/>
</dbReference>
<gene>
    <name evidence="10" type="ORF">GCM10010862_02260</name>
</gene>
<organism evidence="10 11">
    <name type="scientific">Devosia nitrariae</name>
    <dbReference type="NCBI Taxonomy" id="2071872"/>
    <lineage>
        <taxon>Bacteria</taxon>
        <taxon>Pseudomonadati</taxon>
        <taxon>Pseudomonadota</taxon>
        <taxon>Alphaproteobacteria</taxon>
        <taxon>Hyphomicrobiales</taxon>
        <taxon>Devosiaceae</taxon>
        <taxon>Devosia</taxon>
    </lineage>
</organism>
<evidence type="ECO:0000256" key="7">
    <source>
        <dbReference type="SAM" id="Phobius"/>
    </source>
</evidence>
<dbReference type="NCBIfam" id="TIGR01297">
    <property type="entry name" value="CDF"/>
    <property type="match status" value="1"/>
</dbReference>
<keyword evidence="11" id="KW-1185">Reference proteome</keyword>
<dbReference type="InterPro" id="IPR050291">
    <property type="entry name" value="CDF_Transporter"/>
</dbReference>
<dbReference type="InterPro" id="IPR027470">
    <property type="entry name" value="Cation_efflux_CTD"/>
</dbReference>
<evidence type="ECO:0000256" key="1">
    <source>
        <dbReference type="ARBA" id="ARBA00004141"/>
    </source>
</evidence>
<keyword evidence="3" id="KW-0813">Transport</keyword>
<name>A0ABQ5VZE6_9HYPH</name>
<evidence type="ECO:0000313" key="11">
    <source>
        <dbReference type="Proteomes" id="UP001156691"/>
    </source>
</evidence>
<feature type="transmembrane region" description="Helical" evidence="7">
    <location>
        <begin position="78"/>
        <end position="98"/>
    </location>
</feature>
<dbReference type="SUPFAM" id="SSF160240">
    <property type="entry name" value="Cation efflux protein cytoplasmic domain-like"/>
    <property type="match status" value="1"/>
</dbReference>
<accession>A0ABQ5VZE6</accession>
<protein>
    <submittedName>
        <fullName evidence="10">Cadmium transporter</fullName>
    </submittedName>
</protein>
<keyword evidence="5 7" id="KW-1133">Transmembrane helix</keyword>
<proteinExistence type="inferred from homology"/>
<dbReference type="InterPro" id="IPR058533">
    <property type="entry name" value="Cation_efflux_TM"/>
</dbReference>
<evidence type="ECO:0000313" key="10">
    <source>
        <dbReference type="EMBL" id="GLQ52968.1"/>
    </source>
</evidence>
<dbReference type="Gene3D" id="3.30.70.1350">
    <property type="entry name" value="Cation efflux protein, cytoplasmic domain"/>
    <property type="match status" value="1"/>
</dbReference>
<evidence type="ECO:0000259" key="9">
    <source>
        <dbReference type="Pfam" id="PF16916"/>
    </source>
</evidence>
<evidence type="ECO:0000256" key="5">
    <source>
        <dbReference type="ARBA" id="ARBA00022989"/>
    </source>
</evidence>
<keyword evidence="6 7" id="KW-0472">Membrane</keyword>
<reference evidence="11" key="1">
    <citation type="journal article" date="2019" name="Int. J. Syst. Evol. Microbiol.">
        <title>The Global Catalogue of Microorganisms (GCM) 10K type strain sequencing project: providing services to taxonomists for standard genome sequencing and annotation.</title>
        <authorList>
            <consortium name="The Broad Institute Genomics Platform"/>
            <consortium name="The Broad Institute Genome Sequencing Center for Infectious Disease"/>
            <person name="Wu L."/>
            <person name="Ma J."/>
        </authorList>
    </citation>
    <scope>NUCLEOTIDE SEQUENCE [LARGE SCALE GENOMIC DNA]</scope>
    <source>
        <strain evidence="11">NBRC 112416</strain>
    </source>
</reference>
<feature type="transmembrane region" description="Helical" evidence="7">
    <location>
        <begin position="157"/>
        <end position="175"/>
    </location>
</feature>
<evidence type="ECO:0000256" key="6">
    <source>
        <dbReference type="ARBA" id="ARBA00023136"/>
    </source>
</evidence>
<feature type="transmembrane region" description="Helical" evidence="7">
    <location>
        <begin position="118"/>
        <end position="136"/>
    </location>
</feature>
<feature type="transmembrane region" description="Helical" evidence="7">
    <location>
        <begin position="46"/>
        <end position="66"/>
    </location>
</feature>